<reference evidence="8 9" key="1">
    <citation type="submission" date="2016-10" db="EMBL/GenBank/DDBJ databases">
        <authorList>
            <person name="de Groot N.N."/>
        </authorList>
    </citation>
    <scope>NUCLEOTIDE SEQUENCE [LARGE SCALE GENOMIC DNA]</scope>
    <source>
        <strain evidence="8 9">DSM 21771</strain>
    </source>
</reference>
<dbReference type="Gene3D" id="1.10.1060.10">
    <property type="entry name" value="Alpha-helical ferredoxin"/>
    <property type="match status" value="1"/>
</dbReference>
<keyword evidence="2 6" id="KW-0479">Metal-binding</keyword>
<dbReference type="AlphaFoldDB" id="A0A1G8LY05"/>
<dbReference type="RefSeq" id="WP_090396967.1">
    <property type="nucleotide sequence ID" value="NZ_FNEN01000003.1"/>
</dbReference>
<dbReference type="SUPFAM" id="SSF46548">
    <property type="entry name" value="alpha-helical ferredoxin"/>
    <property type="match status" value="1"/>
</dbReference>
<proteinExistence type="predicted"/>
<evidence type="ECO:0000256" key="2">
    <source>
        <dbReference type="ARBA" id="ARBA00022723"/>
    </source>
</evidence>
<dbReference type="InterPro" id="IPR009051">
    <property type="entry name" value="Helical_ferredxn"/>
</dbReference>
<dbReference type="PROSITE" id="PS51379">
    <property type="entry name" value="4FE4S_FER_2"/>
    <property type="match status" value="2"/>
</dbReference>
<organism evidence="8 9">
    <name type="scientific">Natribacillus halophilus</name>
    <dbReference type="NCBI Taxonomy" id="549003"/>
    <lineage>
        <taxon>Bacteria</taxon>
        <taxon>Bacillati</taxon>
        <taxon>Bacillota</taxon>
        <taxon>Bacilli</taxon>
        <taxon>Bacillales</taxon>
        <taxon>Bacillaceae</taxon>
        <taxon>Natribacillus</taxon>
    </lineage>
</organism>
<dbReference type="Proteomes" id="UP000198853">
    <property type="component" value="Unassembled WGS sequence"/>
</dbReference>
<keyword evidence="5 6" id="KW-0411">Iron-sulfur</keyword>
<dbReference type="GO" id="GO:0051539">
    <property type="term" value="F:4 iron, 4 sulfur cluster binding"/>
    <property type="evidence" value="ECO:0007669"/>
    <property type="project" value="UniProtKB-UniRule"/>
</dbReference>
<dbReference type="PANTHER" id="PTHR32479">
    <property type="entry name" value="GLYCOLATE OXIDASE IRON-SULFUR SUBUNIT"/>
    <property type="match status" value="1"/>
</dbReference>
<feature type="domain" description="4Fe-4S ferredoxin-type" evidence="7">
    <location>
        <begin position="26"/>
        <end position="57"/>
    </location>
</feature>
<sequence>MTTEPSLANLVVKKNEPPVGNYLWEDPPDEDKFSACVHCGLCLEACPTYQELGHEHQSPRGRIHSIVAVAEGKIDINEAFEDPMFTCLDCRACETACPAGVQVGALIEEARGQVRQARPLKGWQGLVSRFFLRGVFPHTKRLHTLGMLTKIYQKSGAQTVVRKSGAKKVLPDHLGAMEAIMPDVGRPVLKTHPERIPAEGEQKGSVSMFTGCIMDVMYSDVNEATVRVLTKNGHSVEMPKQQQCCGALHVHAGDREMGKKLARENIDTFLEADADHVVVNAAGCGCALREYPELLQNDDEYREKAERFAEKVLDVSKYLYDYGYRAPEAELRKRVTYHDACHLAHGQGVWDEPRDLLEDIPGVEMVPLPNADRCCGSAGIYNITHPDMAGRLLDRKIEEVPDDVEMISMGNPGCMLQMAMGVMNHGRDEAIVHTMQLLDWAYQLEGGETDD</sequence>
<feature type="domain" description="4Fe-4S ferredoxin-type" evidence="7">
    <location>
        <begin position="77"/>
        <end position="109"/>
    </location>
</feature>
<keyword evidence="6" id="KW-0813">Transport</keyword>
<dbReference type="InterPro" id="IPR012257">
    <property type="entry name" value="Glc_ox_4Fe-4S"/>
</dbReference>
<keyword evidence="6" id="KW-0249">Electron transport</keyword>
<keyword evidence="3" id="KW-0677">Repeat</keyword>
<evidence type="ECO:0000256" key="1">
    <source>
        <dbReference type="ARBA" id="ARBA00022485"/>
    </source>
</evidence>
<dbReference type="InterPro" id="IPR017896">
    <property type="entry name" value="4Fe4S_Fe-S-bd"/>
</dbReference>
<dbReference type="GO" id="GO:0019154">
    <property type="term" value="F:glycolate dehydrogenase activity"/>
    <property type="evidence" value="ECO:0007669"/>
    <property type="project" value="UniProtKB-EC"/>
</dbReference>
<evidence type="ECO:0000313" key="8">
    <source>
        <dbReference type="EMBL" id="SDI60030.1"/>
    </source>
</evidence>
<dbReference type="EMBL" id="FNEN01000003">
    <property type="protein sequence ID" value="SDI60030.1"/>
    <property type="molecule type" value="Genomic_DNA"/>
</dbReference>
<gene>
    <name evidence="8" type="ORF">SAMN04488123_103315</name>
</gene>
<comment type="function">
    <text evidence="6">Component of a complex that catalyzes the oxidation of glycolate to glyoxylate.</text>
</comment>
<evidence type="ECO:0000313" key="9">
    <source>
        <dbReference type="Proteomes" id="UP000198853"/>
    </source>
</evidence>
<dbReference type="PROSITE" id="PS00198">
    <property type="entry name" value="4FE4S_FER_1"/>
    <property type="match status" value="1"/>
</dbReference>
<name>A0A1G8LY05_9BACI</name>
<dbReference type="PANTHER" id="PTHR32479:SF17">
    <property type="entry name" value="GLYCOLATE OXIDASE IRON-SULFUR SUBUNIT"/>
    <property type="match status" value="1"/>
</dbReference>
<dbReference type="EC" id="1.1.99.14" evidence="6"/>
<evidence type="ECO:0000259" key="7">
    <source>
        <dbReference type="PROSITE" id="PS51379"/>
    </source>
</evidence>
<dbReference type="InterPro" id="IPR004017">
    <property type="entry name" value="Cys_rich_dom"/>
</dbReference>
<dbReference type="GO" id="GO:0046872">
    <property type="term" value="F:metal ion binding"/>
    <property type="evidence" value="ECO:0007669"/>
    <property type="project" value="UniProtKB-UniRule"/>
</dbReference>
<evidence type="ECO:0000256" key="6">
    <source>
        <dbReference type="PIRNR" id="PIRNR000139"/>
    </source>
</evidence>
<accession>A0A1G8LY05</accession>
<evidence type="ECO:0000256" key="3">
    <source>
        <dbReference type="ARBA" id="ARBA00022737"/>
    </source>
</evidence>
<dbReference type="PIRSF" id="PIRSF000139">
    <property type="entry name" value="Glc_ox_4Fe-4S"/>
    <property type="match status" value="1"/>
</dbReference>
<dbReference type="Pfam" id="PF13183">
    <property type="entry name" value="Fer4_8"/>
    <property type="match status" value="1"/>
</dbReference>
<dbReference type="Pfam" id="PF02754">
    <property type="entry name" value="CCG"/>
    <property type="match status" value="2"/>
</dbReference>
<comment type="cofactor">
    <cofactor evidence="6">
        <name>[4Fe-4S] cluster</name>
        <dbReference type="ChEBI" id="CHEBI:49883"/>
    </cofactor>
    <text evidence="6">Binds 2 [4Fe-4S] clusters.</text>
</comment>
<evidence type="ECO:0000256" key="5">
    <source>
        <dbReference type="ARBA" id="ARBA00023014"/>
    </source>
</evidence>
<keyword evidence="9" id="KW-1185">Reference proteome</keyword>
<keyword evidence="1 6" id="KW-0004">4Fe-4S</keyword>
<comment type="catalytic activity">
    <reaction evidence="6">
        <text>glycolate + A = glyoxylate + AH2</text>
        <dbReference type="Rhea" id="RHEA:21264"/>
        <dbReference type="ChEBI" id="CHEBI:13193"/>
        <dbReference type="ChEBI" id="CHEBI:17499"/>
        <dbReference type="ChEBI" id="CHEBI:29805"/>
        <dbReference type="ChEBI" id="CHEBI:36655"/>
        <dbReference type="EC" id="1.1.99.14"/>
    </reaction>
</comment>
<comment type="catalytic activity">
    <reaction evidence="6">
        <text>(R)-lactate + A = pyruvate + AH2</text>
        <dbReference type="Rhea" id="RHEA:15089"/>
        <dbReference type="ChEBI" id="CHEBI:13193"/>
        <dbReference type="ChEBI" id="CHEBI:15361"/>
        <dbReference type="ChEBI" id="CHEBI:16004"/>
        <dbReference type="ChEBI" id="CHEBI:17499"/>
    </reaction>
</comment>
<dbReference type="InterPro" id="IPR017900">
    <property type="entry name" value="4Fe4S_Fe_S_CS"/>
</dbReference>
<evidence type="ECO:0000256" key="4">
    <source>
        <dbReference type="ARBA" id="ARBA00023004"/>
    </source>
</evidence>
<protein>
    <recommendedName>
        <fullName evidence="6">Glycolate oxidase iron-sulfur subunit</fullName>
        <ecNumber evidence="6">1.1.99.14</ecNumber>
    </recommendedName>
</protein>
<keyword evidence="4 6" id="KW-0408">Iron</keyword>
<dbReference type="OrthoDB" id="9770306at2"/>